<proteinExistence type="predicted"/>
<reference evidence="1" key="1">
    <citation type="submission" date="2018-05" db="EMBL/GenBank/DDBJ databases">
        <authorList>
            <person name="Lanie J.A."/>
            <person name="Ng W.-L."/>
            <person name="Kazmierczak K.M."/>
            <person name="Andrzejewski T.M."/>
            <person name="Davidsen T.M."/>
            <person name="Wayne K.J."/>
            <person name="Tettelin H."/>
            <person name="Glass J.I."/>
            <person name="Rusch D."/>
            <person name="Podicherti R."/>
            <person name="Tsui H.-C.T."/>
            <person name="Winkler M.E."/>
        </authorList>
    </citation>
    <scope>NUCLEOTIDE SEQUENCE</scope>
</reference>
<dbReference type="EMBL" id="UINC01108636">
    <property type="protein sequence ID" value="SVC74886.1"/>
    <property type="molecule type" value="Genomic_DNA"/>
</dbReference>
<accession>A0A382PNN5</accession>
<dbReference type="PROSITE" id="PS51318">
    <property type="entry name" value="TAT"/>
    <property type="match status" value="1"/>
</dbReference>
<dbReference type="NCBIfam" id="TIGR01409">
    <property type="entry name" value="TAT_signal_seq"/>
    <property type="match status" value="1"/>
</dbReference>
<feature type="non-terminal residue" evidence="1">
    <location>
        <position position="88"/>
    </location>
</feature>
<evidence type="ECO:0008006" key="2">
    <source>
        <dbReference type="Google" id="ProtNLM"/>
    </source>
</evidence>
<evidence type="ECO:0000313" key="1">
    <source>
        <dbReference type="EMBL" id="SVC74886.1"/>
    </source>
</evidence>
<organism evidence="1">
    <name type="scientific">marine metagenome</name>
    <dbReference type="NCBI Taxonomy" id="408172"/>
    <lineage>
        <taxon>unclassified sequences</taxon>
        <taxon>metagenomes</taxon>
        <taxon>ecological metagenomes</taxon>
    </lineage>
</organism>
<dbReference type="InterPro" id="IPR019546">
    <property type="entry name" value="TAT_signal_bac_arc"/>
</dbReference>
<sequence>MKPINRRDFLKRTGATAATSTVLAHCPSMAFSHGVGTTAPFDDYKALVCVFLHGGNDSYNMVIPRSNAEYNVYADSRQNMAVLQSDLL</sequence>
<protein>
    <recommendedName>
        <fullName evidence="2">Twin-arginine translocation signal domain-containing protein</fullName>
    </recommendedName>
</protein>
<dbReference type="AlphaFoldDB" id="A0A382PNN5"/>
<gene>
    <name evidence="1" type="ORF">METZ01_LOCUS327740</name>
</gene>
<name>A0A382PNN5_9ZZZZ</name>
<dbReference type="InterPro" id="IPR006311">
    <property type="entry name" value="TAT_signal"/>
</dbReference>